<dbReference type="EMBL" id="DF967972">
    <property type="protein sequence ID" value="GAP13589.1"/>
    <property type="molecule type" value="Genomic_DNA"/>
</dbReference>
<evidence type="ECO:0000313" key="1">
    <source>
        <dbReference type="EMBL" id="GAP13589.1"/>
    </source>
</evidence>
<sequence>MNEKQMAQIVEGFSRKVDPVPGQVKVTRVPDYKTVYVEEIDGVGRSIVMTEYQVDGKTYWAGYSMYSQTVFLSQASRD</sequence>
<dbReference type="RefSeq" id="WP_075072919.1">
    <property type="nucleotide sequence ID" value="NZ_DF967972.1"/>
</dbReference>
<dbReference type="AlphaFoldDB" id="A0A0S7BII1"/>
<dbReference type="STRING" id="360412.LARV_01344"/>
<name>A0A0S7BII1_9CHLR</name>
<evidence type="ECO:0000313" key="2">
    <source>
        <dbReference type="Proteomes" id="UP000055060"/>
    </source>
</evidence>
<dbReference type="Proteomes" id="UP000055060">
    <property type="component" value="Unassembled WGS sequence"/>
</dbReference>
<accession>A0A0S7BII1</accession>
<gene>
    <name evidence="1" type="ORF">LARV_01344</name>
</gene>
<organism evidence="1">
    <name type="scientific">Longilinea arvoryzae</name>
    <dbReference type="NCBI Taxonomy" id="360412"/>
    <lineage>
        <taxon>Bacteria</taxon>
        <taxon>Bacillati</taxon>
        <taxon>Chloroflexota</taxon>
        <taxon>Anaerolineae</taxon>
        <taxon>Anaerolineales</taxon>
        <taxon>Anaerolineaceae</taxon>
        <taxon>Longilinea</taxon>
    </lineage>
</organism>
<keyword evidence="2" id="KW-1185">Reference proteome</keyword>
<proteinExistence type="predicted"/>
<protein>
    <submittedName>
        <fullName evidence="1">Uncharacterized protein</fullName>
    </submittedName>
</protein>
<reference evidence="1" key="1">
    <citation type="submission" date="2015-07" db="EMBL/GenBank/DDBJ databases">
        <title>Draft Genome Sequences of Anaerolinea thermolimosa IMO-1, Bellilinea caldifistulae GOMI-1, Leptolinea tardivitalis YMTK-2, Levilinea saccharolytica KIBI-1,Longilinea arvoryzae KOME-1, Previously Described as Members of the Anaerolineaceae (Chloroflexi).</title>
        <authorList>
            <person name="Sekiguchi Y."/>
            <person name="Ohashi A."/>
            <person name="Matsuura N."/>
            <person name="Tourlousse M.D."/>
        </authorList>
    </citation>
    <scope>NUCLEOTIDE SEQUENCE [LARGE SCALE GENOMIC DNA]</scope>
    <source>
        <strain evidence="1">KOME-1</strain>
    </source>
</reference>